<dbReference type="PANTHER" id="PTHR10108">
    <property type="entry name" value="SAM-DEPENDENT METHYLTRANSFERASE"/>
    <property type="match status" value="1"/>
</dbReference>
<evidence type="ECO:0000256" key="1">
    <source>
        <dbReference type="ARBA" id="ARBA00022603"/>
    </source>
</evidence>
<sequence>MKRKTQTETKSVDYGKAVEKSTLSPSPSPVLPSASPPPPPPPYQIKINGIVDENGTMSDEFEVGEFDPEFVETWGNDTEIHEEKSEESKYKFKNLKFGLCNQSMREYTPCMDNVEAIKRLKSTERGERFERHCPEVWLRNVPHTPLVDDKGGQNWISRAKDKFKFPGGGTQFIHGADKYLDQISQVLNFKG</sequence>
<proteinExistence type="inferred from homology"/>
<evidence type="ECO:0000256" key="5">
    <source>
        <dbReference type="SAM" id="MobiDB-lite"/>
    </source>
</evidence>
<feature type="compositionally biased region" description="Basic and acidic residues" evidence="5">
    <location>
        <begin position="1"/>
        <end position="19"/>
    </location>
</feature>
<gene>
    <name evidence="6" type="ORF">SLEP1_g5782</name>
</gene>
<comment type="caution">
    <text evidence="6">The sequence shown here is derived from an EMBL/GenBank/DDBJ whole genome shotgun (WGS) entry which is preliminary data.</text>
</comment>
<dbReference type="GO" id="GO:0008168">
    <property type="term" value="F:methyltransferase activity"/>
    <property type="evidence" value="ECO:0007669"/>
    <property type="project" value="UniProtKB-UniRule"/>
</dbReference>
<protein>
    <recommendedName>
        <fullName evidence="4">Methyltransferase</fullName>
        <ecNumber evidence="4">2.1.1.-</ecNumber>
    </recommendedName>
</protein>
<dbReference type="Proteomes" id="UP001054252">
    <property type="component" value="Unassembled WGS sequence"/>
</dbReference>
<dbReference type="PANTHER" id="PTHR10108:SF979">
    <property type="entry name" value="METHYLTRANSFERASE PMT11-RELATED"/>
    <property type="match status" value="1"/>
</dbReference>
<accession>A0AAV5I3P1</accession>
<evidence type="ECO:0000256" key="4">
    <source>
        <dbReference type="RuleBase" id="RU366043"/>
    </source>
</evidence>
<keyword evidence="4" id="KW-0812">Transmembrane</keyword>
<organism evidence="6 7">
    <name type="scientific">Rubroshorea leprosula</name>
    <dbReference type="NCBI Taxonomy" id="152421"/>
    <lineage>
        <taxon>Eukaryota</taxon>
        <taxon>Viridiplantae</taxon>
        <taxon>Streptophyta</taxon>
        <taxon>Embryophyta</taxon>
        <taxon>Tracheophyta</taxon>
        <taxon>Spermatophyta</taxon>
        <taxon>Magnoliopsida</taxon>
        <taxon>eudicotyledons</taxon>
        <taxon>Gunneridae</taxon>
        <taxon>Pentapetalae</taxon>
        <taxon>rosids</taxon>
        <taxon>malvids</taxon>
        <taxon>Malvales</taxon>
        <taxon>Dipterocarpaceae</taxon>
        <taxon>Rubroshorea</taxon>
    </lineage>
</organism>
<evidence type="ECO:0000313" key="7">
    <source>
        <dbReference type="Proteomes" id="UP001054252"/>
    </source>
</evidence>
<keyword evidence="1 4" id="KW-0489">Methyltransferase</keyword>
<evidence type="ECO:0000256" key="2">
    <source>
        <dbReference type="ARBA" id="ARBA00022679"/>
    </source>
</evidence>
<dbReference type="GO" id="GO:0005802">
    <property type="term" value="C:trans-Golgi network"/>
    <property type="evidence" value="ECO:0007669"/>
    <property type="project" value="TreeGrafter"/>
</dbReference>
<keyword evidence="2 4" id="KW-0808">Transferase</keyword>
<comment type="similarity">
    <text evidence="4">Belongs to the methyltransferase superfamily.</text>
</comment>
<name>A0AAV5I3P1_9ROSI</name>
<dbReference type="AlphaFoldDB" id="A0AAV5I3P1"/>
<dbReference type="GO" id="GO:0005768">
    <property type="term" value="C:endosome"/>
    <property type="evidence" value="ECO:0007669"/>
    <property type="project" value="TreeGrafter"/>
</dbReference>
<evidence type="ECO:0000256" key="3">
    <source>
        <dbReference type="ARBA" id="ARBA00023180"/>
    </source>
</evidence>
<evidence type="ECO:0000313" key="6">
    <source>
        <dbReference type="EMBL" id="GKU91989.1"/>
    </source>
</evidence>
<dbReference type="Pfam" id="PF03141">
    <property type="entry name" value="Methyltransf_29"/>
    <property type="match status" value="1"/>
</dbReference>
<feature type="compositionally biased region" description="Pro residues" evidence="5">
    <location>
        <begin position="26"/>
        <end position="43"/>
    </location>
</feature>
<feature type="region of interest" description="Disordered" evidence="5">
    <location>
        <begin position="1"/>
        <end position="43"/>
    </location>
</feature>
<reference evidence="6 7" key="1">
    <citation type="journal article" date="2021" name="Commun. Biol.">
        <title>The genome of Shorea leprosula (Dipterocarpaceae) highlights the ecological relevance of drought in aseasonal tropical rainforests.</title>
        <authorList>
            <person name="Ng K.K.S."/>
            <person name="Kobayashi M.J."/>
            <person name="Fawcett J.A."/>
            <person name="Hatakeyama M."/>
            <person name="Paape T."/>
            <person name="Ng C.H."/>
            <person name="Ang C.C."/>
            <person name="Tnah L.H."/>
            <person name="Lee C.T."/>
            <person name="Nishiyama T."/>
            <person name="Sese J."/>
            <person name="O'Brien M.J."/>
            <person name="Copetti D."/>
            <person name="Mohd Noor M.I."/>
            <person name="Ong R.C."/>
            <person name="Putra M."/>
            <person name="Sireger I.Z."/>
            <person name="Indrioko S."/>
            <person name="Kosugi Y."/>
            <person name="Izuno A."/>
            <person name="Isagi Y."/>
            <person name="Lee S.L."/>
            <person name="Shimizu K.K."/>
        </authorList>
    </citation>
    <scope>NUCLEOTIDE SEQUENCE [LARGE SCALE GENOMIC DNA]</scope>
    <source>
        <strain evidence="6">214</strain>
    </source>
</reference>
<dbReference type="GO" id="GO:0016020">
    <property type="term" value="C:membrane"/>
    <property type="evidence" value="ECO:0007669"/>
    <property type="project" value="UniProtKB-SubCell"/>
</dbReference>
<dbReference type="EMBL" id="BPVZ01000005">
    <property type="protein sequence ID" value="GKU91989.1"/>
    <property type="molecule type" value="Genomic_DNA"/>
</dbReference>
<dbReference type="EC" id="2.1.1.-" evidence="4"/>
<keyword evidence="4" id="KW-0735">Signal-anchor</keyword>
<comment type="subcellular location">
    <subcellularLocation>
        <location evidence="4">Membrane</location>
        <topology evidence="4">Single-pass type II membrane protein</topology>
    </subcellularLocation>
</comment>
<keyword evidence="3 4" id="KW-0325">Glycoprotein</keyword>
<keyword evidence="7" id="KW-1185">Reference proteome</keyword>
<dbReference type="InterPro" id="IPR004159">
    <property type="entry name" value="Put_SAM_MeTrfase"/>
</dbReference>
<dbReference type="GO" id="GO:0032259">
    <property type="term" value="P:methylation"/>
    <property type="evidence" value="ECO:0007669"/>
    <property type="project" value="UniProtKB-KW"/>
</dbReference>